<organism evidence="1 2">
    <name type="scientific">Phreatobacter oligotrophus</name>
    <dbReference type="NCBI Taxonomy" id="1122261"/>
    <lineage>
        <taxon>Bacteria</taxon>
        <taxon>Pseudomonadati</taxon>
        <taxon>Pseudomonadota</taxon>
        <taxon>Alphaproteobacteria</taxon>
        <taxon>Hyphomicrobiales</taxon>
        <taxon>Phreatobacteraceae</taxon>
        <taxon>Phreatobacter</taxon>
    </lineage>
</organism>
<accession>A0A2T4ZI32</accession>
<dbReference type="AlphaFoldDB" id="A0A2T4ZI32"/>
<gene>
    <name evidence="1" type="ORF">C8P69_101303</name>
</gene>
<evidence type="ECO:0000313" key="2">
    <source>
        <dbReference type="Proteomes" id="UP000241808"/>
    </source>
</evidence>
<dbReference type="EMBL" id="PZZL01000001">
    <property type="protein sequence ID" value="PTM61633.1"/>
    <property type="molecule type" value="Genomic_DNA"/>
</dbReference>
<comment type="caution">
    <text evidence="1">The sequence shown here is derived from an EMBL/GenBank/DDBJ whole genome shotgun (WGS) entry which is preliminary data.</text>
</comment>
<name>A0A2T4ZI32_9HYPH</name>
<reference evidence="1 2" key="1">
    <citation type="submission" date="2018-04" db="EMBL/GenBank/DDBJ databases">
        <title>Genomic Encyclopedia of Archaeal and Bacterial Type Strains, Phase II (KMG-II): from individual species to whole genera.</title>
        <authorList>
            <person name="Goeker M."/>
        </authorList>
    </citation>
    <scope>NUCLEOTIDE SEQUENCE [LARGE SCALE GENOMIC DNA]</scope>
    <source>
        <strain evidence="1 2">DSM 25521</strain>
    </source>
</reference>
<protein>
    <submittedName>
        <fullName evidence="1">Uncharacterized protein</fullName>
    </submittedName>
</protein>
<keyword evidence="2" id="KW-1185">Reference proteome</keyword>
<dbReference type="Proteomes" id="UP000241808">
    <property type="component" value="Unassembled WGS sequence"/>
</dbReference>
<proteinExistence type="predicted"/>
<dbReference type="OrthoDB" id="6861218at2"/>
<dbReference type="RefSeq" id="WP_146167261.1">
    <property type="nucleotide sequence ID" value="NZ_PZZL01000001.1"/>
</dbReference>
<evidence type="ECO:0000313" key="1">
    <source>
        <dbReference type="EMBL" id="PTM61633.1"/>
    </source>
</evidence>
<sequence>MIRLTLVPHDGVGPLKLGAPREAIRAAARQLGLAAGPTHAESDTFADETVQIDYDDAGRTRFIGIAPLPDVHRMTVAGLDCADTPAAEVFRAIAAAEGGDHAFDAEGYLFPRQIIALWAADEENDAIAPAGRKRPIWGQVGVGTPAYRALVERIRARET</sequence>